<protein>
    <submittedName>
        <fullName evidence="2">B-cell CLL/lymphoma 9 protein-like</fullName>
    </submittedName>
</protein>
<feature type="compositionally biased region" description="Pro residues" evidence="1">
    <location>
        <begin position="688"/>
        <end position="700"/>
    </location>
</feature>
<feature type="compositionally biased region" description="Polar residues" evidence="1">
    <location>
        <begin position="512"/>
        <end position="533"/>
    </location>
</feature>
<feature type="region of interest" description="Disordered" evidence="1">
    <location>
        <begin position="1129"/>
        <end position="1165"/>
    </location>
</feature>
<feature type="compositionally biased region" description="Low complexity" evidence="1">
    <location>
        <begin position="1663"/>
        <end position="1674"/>
    </location>
</feature>
<proteinExistence type="evidence at transcript level"/>
<accession>A0A6F9D7Q0</accession>
<feature type="region of interest" description="Disordered" evidence="1">
    <location>
        <begin position="1263"/>
        <end position="1415"/>
    </location>
</feature>
<feature type="compositionally biased region" description="Basic and acidic residues" evidence="1">
    <location>
        <begin position="151"/>
        <end position="164"/>
    </location>
</feature>
<feature type="compositionally biased region" description="Pro residues" evidence="1">
    <location>
        <begin position="1549"/>
        <end position="1560"/>
    </location>
</feature>
<feature type="compositionally biased region" description="Pro residues" evidence="1">
    <location>
        <begin position="1139"/>
        <end position="1158"/>
    </location>
</feature>
<feature type="compositionally biased region" description="Basic and acidic residues" evidence="1">
    <location>
        <begin position="875"/>
        <end position="884"/>
    </location>
</feature>
<feature type="compositionally biased region" description="Basic and acidic residues" evidence="1">
    <location>
        <begin position="852"/>
        <end position="865"/>
    </location>
</feature>
<feature type="compositionally biased region" description="Basic and acidic residues" evidence="1">
    <location>
        <begin position="1028"/>
        <end position="1050"/>
    </location>
</feature>
<feature type="region of interest" description="Disordered" evidence="1">
    <location>
        <begin position="1427"/>
        <end position="1447"/>
    </location>
</feature>
<feature type="compositionally biased region" description="Polar residues" evidence="1">
    <location>
        <begin position="1"/>
        <end position="11"/>
    </location>
</feature>
<feature type="region of interest" description="Disordered" evidence="1">
    <location>
        <begin position="115"/>
        <end position="182"/>
    </location>
</feature>
<feature type="compositionally biased region" description="Low complexity" evidence="1">
    <location>
        <begin position="541"/>
        <end position="560"/>
    </location>
</feature>
<feature type="compositionally biased region" description="Polar residues" evidence="1">
    <location>
        <begin position="29"/>
        <end position="64"/>
    </location>
</feature>
<feature type="region of interest" description="Disordered" evidence="1">
    <location>
        <begin position="512"/>
        <end position="570"/>
    </location>
</feature>
<feature type="region of interest" description="Disordered" evidence="1">
    <location>
        <begin position="1659"/>
        <end position="1764"/>
    </location>
</feature>
<feature type="compositionally biased region" description="Basic and acidic residues" evidence="1">
    <location>
        <begin position="1129"/>
        <end position="1138"/>
    </location>
</feature>
<evidence type="ECO:0000313" key="2">
    <source>
        <dbReference type="EMBL" id="CAB3225280.1"/>
    </source>
</evidence>
<reference evidence="2" key="1">
    <citation type="submission" date="2020-04" db="EMBL/GenBank/DDBJ databases">
        <authorList>
            <person name="Neveu A P."/>
        </authorList>
    </citation>
    <scope>NUCLEOTIDE SEQUENCE</scope>
    <source>
        <tissue evidence="2">Whole embryo</tissue>
    </source>
</reference>
<feature type="region of interest" description="Disordered" evidence="1">
    <location>
        <begin position="266"/>
        <end position="321"/>
    </location>
</feature>
<feature type="compositionally biased region" description="Polar residues" evidence="1">
    <location>
        <begin position="216"/>
        <end position="226"/>
    </location>
</feature>
<feature type="region of interest" description="Disordered" evidence="1">
    <location>
        <begin position="674"/>
        <end position="755"/>
    </location>
</feature>
<feature type="region of interest" description="Disordered" evidence="1">
    <location>
        <begin position="774"/>
        <end position="896"/>
    </location>
</feature>
<organism evidence="2">
    <name type="scientific">Phallusia mammillata</name>
    <dbReference type="NCBI Taxonomy" id="59560"/>
    <lineage>
        <taxon>Eukaryota</taxon>
        <taxon>Metazoa</taxon>
        <taxon>Chordata</taxon>
        <taxon>Tunicata</taxon>
        <taxon>Ascidiacea</taxon>
        <taxon>Phlebobranchia</taxon>
        <taxon>Ascidiidae</taxon>
        <taxon>Phallusia</taxon>
    </lineage>
</organism>
<feature type="region of interest" description="Disordered" evidence="1">
    <location>
        <begin position="1062"/>
        <end position="1087"/>
    </location>
</feature>
<feature type="compositionally biased region" description="Pro residues" evidence="1">
    <location>
        <begin position="1340"/>
        <end position="1350"/>
    </location>
</feature>
<feature type="region of interest" description="Disordered" evidence="1">
    <location>
        <begin position="1526"/>
        <end position="1577"/>
    </location>
</feature>
<feature type="compositionally biased region" description="Polar residues" evidence="1">
    <location>
        <begin position="945"/>
        <end position="990"/>
    </location>
</feature>
<feature type="compositionally biased region" description="Low complexity" evidence="1">
    <location>
        <begin position="595"/>
        <end position="606"/>
    </location>
</feature>
<feature type="region of interest" description="Disordered" evidence="1">
    <location>
        <begin position="1779"/>
        <end position="1815"/>
    </location>
</feature>
<feature type="compositionally biased region" description="Low complexity" evidence="1">
    <location>
        <begin position="283"/>
        <end position="302"/>
    </location>
</feature>
<gene>
    <name evidence="2" type="primary">Bcl9</name>
</gene>
<feature type="compositionally biased region" description="Polar residues" evidence="1">
    <location>
        <begin position="1000"/>
        <end position="1027"/>
    </location>
</feature>
<feature type="compositionally biased region" description="Polar residues" evidence="1">
    <location>
        <begin position="273"/>
        <end position="282"/>
    </location>
</feature>
<feature type="compositionally biased region" description="Polar residues" evidence="1">
    <location>
        <begin position="1064"/>
        <end position="1076"/>
    </location>
</feature>
<sequence>MDTNHMTSTSIIGMPNSAAGSKLKGGSAVGSSPGNASFNNCTKSPLSSNYNNGRRSTSPFFSDPTSDDVLSKNGGALLTGSALPVIHGSNFPDPASSPPVAASQSMSLNTATIQGKRENSKLAANPSSDLRNATLLGLPHSNEGKGNTSSSKREITSNRNEKRVQINHVHAKEHRNIGLTRTYSNQNSNNFVVNRHNSLDCVKDNVITKSKDKSSSRQSPRATSDYLNDLGGRPMVGYESPTISYPSPSSSENALTTTTVARCKTKVHERESNTPVTATGHISNHLSRTSSSNSVSDLSRCSEVTDESGHTDGGNITTATSSEGMLTHVSYSPATRGQVDMESTLQYSHFEDSAIVDALGFQDEEQSSTSKPSAPLNIENSNTATMNREEVLPNDNGLNLDFQFAGGTGGPADLGQKALNLSAEDIRQTLNSVSAESDLPDLGSDSAVFDDQAMQLINNNTGYDMPPSSDSFTSGDTSRVLSPSITAVSVTASTSSTTSIVTTAVSPAITTMPSSASTAVPPNAGKSFSNDTFSGAGGMFPTSQTSSTPPSSTTPVSFSPTPGPPLSGKSHLQEILGVTDTNRLKKMARPVDSAQYQSTTTTSYSSNIHNQPGQVIPNTSTGPVQNLPSSPYHRFTSPTGGNMYQRHPAHSRTTNLYTGPPHNPIFDNPGMNPGAPGGYMDHSISPRPNMPFDPNMPPQHPNHSGGNNMPYQPMWQRQNSISSMMPSLGPGPDGSKSPRGPMGSGNNFPNRPVNPMSALQVTVNAIPESFTAGPGIGSLTKNNNNNMGPPNSFQGMPPSSGMGDFPSSLCSPVTGAMLPPPSPSIQQDKRSISADGTLGGTTTTKKGHKRERGQSVDSKDGDRPAPKAKRRKSRSKDESKKASAESKAASRSNSVSDAQANNQLMYIFNSEIANAAANVVHQGKAPNIVSYHQTSQRNCRMKPSKSGSLSGNASTLHKSPTQQSDQNHHSSYMTQPSRTIKSEANLTSPRPTGREDGKPQNMQNIKSEYDQSNEGNGGKHSSPSLAKQSKDTSEENLSEEQKRHREVSLNKLRFIKEAMLKGTEGSSTSGSHQQPDNGRWQGAPPGHYTMTKHLEQFIQTNNPVSASSMGSHVPSKETEWLRLVQAYNEKKRQNRKPDTSPPPYTPNGPPHRWMPPGHPMHDPGGPNVPGPEMMRYPHMRPGPPGRIPYEGQQIPPNYMGHRLPRGFVRPPGNRMYHGPGLPPAGVIGPKMTRPPVPRLPQPGLHPNEYPFSEKLKEKASLYQSEGMHGGPGGNIPFDMNNPDAPMGSEWAPMYGNPGSLPPNSRIPHMQETVSPSHGPLPGGMIMTSAGPVPSQSIDGPLPPGPEPPLTPGGGIDPATGMRISNPAMCPPNFPYSNKGSNSLPNYPDSTMSGPPPLGPHDMHPGMGPMNVPQERHGGRMVDAMERRREPRPPDLKLGPVPRSPSMSFAGVRHPVPSPRMTHSAGLINQSPFMHEEMGPGGLPQMSPHHPAVPRSPMITSPGGPINNHSQFMPMGQGNMPHQVPVDHPNMMPPNGPHSAGRGQEGDWGPGPPSSMVPPRTPSSAGMMPPNQGPRPPSAITEMIHKISSYPISMHSPLYQDAVKDTSSPPPLTHMNGNSMISQEPPPLTHNPNHAEQGGMPIMGSNMGPLIRTPTGNMMPQQLPGGAAPPGYDPGMSGPRSAGPRPIGPPMGDAYGGEYRPPSHSEMSMSPSMQGSQHGMMQPNPGMDMPGYGIPHNSMMGGPSNYPPHSGMMQGGPPAGPPGPTPSQVRTEFDLTGIIPSDKPSETLSYFPPSAGGGGAGNQDPGQGDPAGNAHINVRSPTMQQVRYPNTSMGQRPMTPGGNFPGNPMMRPSGIGGFGPGPNPPNYPPEMGPWEPMPNMGRPPQMMQNSAPGMHSAYPGGRSLI</sequence>
<evidence type="ECO:0000256" key="1">
    <source>
        <dbReference type="SAM" id="MobiDB-lite"/>
    </source>
</evidence>
<feature type="region of interest" description="Disordered" evidence="1">
    <location>
        <begin position="590"/>
        <end position="610"/>
    </location>
</feature>
<feature type="region of interest" description="Disordered" evidence="1">
    <location>
        <begin position="205"/>
        <end position="231"/>
    </location>
</feature>
<dbReference type="EMBL" id="LR783297">
    <property type="protein sequence ID" value="CAB3225280.1"/>
    <property type="molecule type" value="mRNA"/>
</dbReference>
<feature type="compositionally biased region" description="Pro residues" evidence="1">
    <location>
        <begin position="1860"/>
        <end position="1870"/>
    </location>
</feature>
<feature type="region of interest" description="Disordered" evidence="1">
    <location>
        <begin position="1840"/>
        <end position="1904"/>
    </location>
</feature>
<feature type="region of interest" description="Disordered" evidence="1">
    <location>
        <begin position="932"/>
        <end position="1050"/>
    </location>
</feature>
<feature type="region of interest" description="Disordered" evidence="1">
    <location>
        <begin position="1"/>
        <end position="65"/>
    </location>
</feature>
<name>A0A6F9D7Q0_9ASCI</name>
<feature type="compositionally biased region" description="Polar residues" evidence="1">
    <location>
        <begin position="701"/>
        <end position="725"/>
    </location>
</feature>
<feature type="compositionally biased region" description="Polar residues" evidence="1">
    <location>
        <begin position="1374"/>
        <end position="1392"/>
    </location>
</feature>
<feature type="compositionally biased region" description="Low complexity" evidence="1">
    <location>
        <begin position="1701"/>
        <end position="1712"/>
    </location>
</feature>